<reference evidence="3" key="1">
    <citation type="submission" date="2018-05" db="EMBL/GenBank/DDBJ databases">
        <title>Draft genome of Mucuna pruriens seed.</title>
        <authorList>
            <person name="Nnadi N.E."/>
            <person name="Vos R."/>
            <person name="Hasami M.H."/>
            <person name="Devisetty U.K."/>
            <person name="Aguiy J.C."/>
        </authorList>
    </citation>
    <scope>NUCLEOTIDE SEQUENCE [LARGE SCALE GENOMIC DNA]</scope>
    <source>
        <strain evidence="3">JCA_2017</strain>
    </source>
</reference>
<proteinExistence type="predicted"/>
<evidence type="ECO:0000313" key="3">
    <source>
        <dbReference type="EMBL" id="RDX83328.1"/>
    </source>
</evidence>
<dbReference type="EMBL" id="QJKJ01007387">
    <property type="protein sequence ID" value="RDX83328.1"/>
    <property type="molecule type" value="Genomic_DNA"/>
</dbReference>
<keyword evidence="1" id="KW-0175">Coiled coil</keyword>
<accession>A0A371FYI6</accession>
<evidence type="ECO:0000259" key="2">
    <source>
        <dbReference type="Pfam" id="PF24924"/>
    </source>
</evidence>
<name>A0A371FYI6_MUCPR</name>
<dbReference type="AlphaFoldDB" id="A0A371FYI6"/>
<protein>
    <recommendedName>
        <fullName evidence="2">DUF7745 domain-containing protein</fullName>
    </recommendedName>
</protein>
<comment type="caution">
    <text evidence="3">The sequence shown here is derived from an EMBL/GenBank/DDBJ whole genome shotgun (WGS) entry which is preliminary data.</text>
</comment>
<feature type="domain" description="DUF7745" evidence="2">
    <location>
        <begin position="1"/>
        <end position="84"/>
    </location>
</feature>
<organism evidence="3 4">
    <name type="scientific">Mucuna pruriens</name>
    <name type="common">Velvet bean</name>
    <name type="synonym">Dolichos pruriens</name>
    <dbReference type="NCBI Taxonomy" id="157652"/>
    <lineage>
        <taxon>Eukaryota</taxon>
        <taxon>Viridiplantae</taxon>
        <taxon>Streptophyta</taxon>
        <taxon>Embryophyta</taxon>
        <taxon>Tracheophyta</taxon>
        <taxon>Spermatophyta</taxon>
        <taxon>Magnoliopsida</taxon>
        <taxon>eudicotyledons</taxon>
        <taxon>Gunneridae</taxon>
        <taxon>Pentapetalae</taxon>
        <taxon>rosids</taxon>
        <taxon>fabids</taxon>
        <taxon>Fabales</taxon>
        <taxon>Fabaceae</taxon>
        <taxon>Papilionoideae</taxon>
        <taxon>50 kb inversion clade</taxon>
        <taxon>NPAAA clade</taxon>
        <taxon>indigoferoid/millettioid clade</taxon>
        <taxon>Phaseoleae</taxon>
        <taxon>Mucuna</taxon>
    </lineage>
</organism>
<keyword evidence="4" id="KW-1185">Reference proteome</keyword>
<evidence type="ECO:0000256" key="1">
    <source>
        <dbReference type="SAM" id="Coils"/>
    </source>
</evidence>
<dbReference type="Pfam" id="PF24924">
    <property type="entry name" value="DUF7745"/>
    <property type="match status" value="1"/>
</dbReference>
<feature type="coiled-coil region" evidence="1">
    <location>
        <begin position="132"/>
        <end position="192"/>
    </location>
</feature>
<gene>
    <name evidence="3" type="ORF">CR513_35769</name>
</gene>
<sequence length="249" mass="28891">MGTQGAINCNPELTLCQAGYPMVLSLPKETVAPFILHDLGIQEGEYLKKICQAWKKIIKKGLEWGLWSYEALSSYKSWLHHKVESIFLMFGDPRFEVLESELAGLQGKWKELDSQESEKSREIPKIEPWFQIAAQEKGLRELEWNQALLEKEELIAALADVRSKEEDARGHLRQLQEQIALLKTEMAKYKLHNEYLEKQRRQGLVEIAKERRKVTDWGSQADIAIQRLKEQANKDLEMAARVEEETWEA</sequence>
<feature type="non-terminal residue" evidence="3">
    <location>
        <position position="1"/>
    </location>
</feature>
<dbReference type="Proteomes" id="UP000257109">
    <property type="component" value="Unassembled WGS sequence"/>
</dbReference>
<evidence type="ECO:0000313" key="4">
    <source>
        <dbReference type="Proteomes" id="UP000257109"/>
    </source>
</evidence>
<dbReference type="InterPro" id="IPR056647">
    <property type="entry name" value="DUF7745"/>
</dbReference>